<evidence type="ECO:0000313" key="1">
    <source>
        <dbReference type="EMBL" id="CAH8245636.1"/>
    </source>
</evidence>
<dbReference type="Proteomes" id="UP001154322">
    <property type="component" value="Unassembled WGS sequence"/>
</dbReference>
<sequence length="51" mass="5687">MAQHSHKMNDSIPGNNRFNSDSFFAYYLKESAKINGGLLGNPPKDVDSIIF</sequence>
<protein>
    <submittedName>
        <fullName evidence="1">Uncharacterized protein</fullName>
    </submittedName>
</protein>
<accession>A0ABM9G1Z9</accession>
<gene>
    <name evidence="1" type="ORF">WJ0W_002871</name>
</gene>
<organism evidence="1 2">
    <name type="scientific">Paenibacillus melissococcoides</name>
    <dbReference type="NCBI Taxonomy" id="2912268"/>
    <lineage>
        <taxon>Bacteria</taxon>
        <taxon>Bacillati</taxon>
        <taxon>Bacillota</taxon>
        <taxon>Bacilli</taxon>
        <taxon>Bacillales</taxon>
        <taxon>Paenibacillaceae</taxon>
        <taxon>Paenibacillus</taxon>
    </lineage>
</organism>
<proteinExistence type="predicted"/>
<name>A0ABM9G1Z9_9BACL</name>
<keyword evidence="2" id="KW-1185">Reference proteome</keyword>
<dbReference type="EMBL" id="CALYLO010000003">
    <property type="protein sequence ID" value="CAH8245636.1"/>
    <property type="molecule type" value="Genomic_DNA"/>
</dbReference>
<comment type="caution">
    <text evidence="1">The sequence shown here is derived from an EMBL/GenBank/DDBJ whole genome shotgun (WGS) entry which is preliminary data.</text>
</comment>
<reference evidence="1" key="1">
    <citation type="submission" date="2022-06" db="EMBL/GenBank/DDBJ databases">
        <authorList>
            <person name="Dietemann V."/>
            <person name="Ory F."/>
            <person name="Dainat B."/>
            <person name="Oberhansli S."/>
        </authorList>
    </citation>
    <scope>NUCLEOTIDE SEQUENCE</scope>
    <source>
        <strain evidence="1">Ena-SAMPLE-TAB-26-04-2022-14:26:32:270-5432</strain>
    </source>
</reference>
<evidence type="ECO:0000313" key="2">
    <source>
        <dbReference type="Proteomes" id="UP001154322"/>
    </source>
</evidence>